<sequence>MATIKFTNNYIRVDCDPTVKSVNLLLTDKGEELPNNSKFSDKKYSGESKKVVVTYKTPPPAPTTYGVNTGVAFPDGAQVTTTGGVDGSQIVQAEDKNGNKGTWIIVDADDKE</sequence>
<evidence type="ECO:0000313" key="1">
    <source>
        <dbReference type="EMBL" id="KAF5570954.1"/>
    </source>
</evidence>
<dbReference type="AlphaFoldDB" id="A0A8H5NMF0"/>
<name>A0A8H5NMF0_9HYPO</name>
<proteinExistence type="predicted"/>
<gene>
    <name evidence="1" type="ORF">FPHYL_789</name>
</gene>
<evidence type="ECO:0000313" key="2">
    <source>
        <dbReference type="Proteomes" id="UP000582016"/>
    </source>
</evidence>
<keyword evidence="2" id="KW-1185">Reference proteome</keyword>
<accession>A0A8H5NMF0</accession>
<organism evidence="1 2">
    <name type="scientific">Fusarium phyllophilum</name>
    <dbReference type="NCBI Taxonomy" id="47803"/>
    <lineage>
        <taxon>Eukaryota</taxon>
        <taxon>Fungi</taxon>
        <taxon>Dikarya</taxon>
        <taxon>Ascomycota</taxon>
        <taxon>Pezizomycotina</taxon>
        <taxon>Sordariomycetes</taxon>
        <taxon>Hypocreomycetidae</taxon>
        <taxon>Hypocreales</taxon>
        <taxon>Nectriaceae</taxon>
        <taxon>Fusarium</taxon>
        <taxon>Fusarium fujikuroi species complex</taxon>
    </lineage>
</organism>
<reference evidence="1 2" key="1">
    <citation type="submission" date="2020-05" db="EMBL/GenBank/DDBJ databases">
        <title>Identification and distribution of gene clusters putatively required for synthesis of sphingolipid metabolism inhibitors in phylogenetically diverse species of the filamentous fungus Fusarium.</title>
        <authorList>
            <person name="Kim H.-S."/>
            <person name="Busman M."/>
            <person name="Brown D.W."/>
            <person name="Divon H."/>
            <person name="Uhlig S."/>
            <person name="Proctor R.H."/>
        </authorList>
    </citation>
    <scope>NUCLEOTIDE SEQUENCE [LARGE SCALE GENOMIC DNA]</scope>
    <source>
        <strain evidence="1 2">NRRL 13617</strain>
    </source>
</reference>
<dbReference type="Proteomes" id="UP000582016">
    <property type="component" value="Unassembled WGS sequence"/>
</dbReference>
<protein>
    <submittedName>
        <fullName evidence="1">Uncharacterized protein</fullName>
    </submittedName>
</protein>
<dbReference type="OrthoDB" id="5093211at2759"/>
<dbReference type="EMBL" id="JAAOAQ010000023">
    <property type="protein sequence ID" value="KAF5570954.1"/>
    <property type="molecule type" value="Genomic_DNA"/>
</dbReference>
<comment type="caution">
    <text evidence="1">The sequence shown here is derived from an EMBL/GenBank/DDBJ whole genome shotgun (WGS) entry which is preliminary data.</text>
</comment>